<comment type="caution">
    <text evidence="1">The sequence shown here is derived from an EMBL/GenBank/DDBJ whole genome shotgun (WGS) entry which is preliminary data.</text>
</comment>
<accession>A0A5J4VKL9</accession>
<reference evidence="1 2" key="1">
    <citation type="submission" date="2019-03" db="EMBL/GenBank/DDBJ databases">
        <title>Single cell metagenomics reveals metabolic interactions within the superorganism composed of flagellate Streblomastix strix and complex community of Bacteroidetes bacteria on its surface.</title>
        <authorList>
            <person name="Treitli S.C."/>
            <person name="Kolisko M."/>
            <person name="Husnik F."/>
            <person name="Keeling P."/>
            <person name="Hampl V."/>
        </authorList>
    </citation>
    <scope>NUCLEOTIDE SEQUENCE [LARGE SCALE GENOMIC DNA]</scope>
    <source>
        <strain evidence="1">ST1C</strain>
    </source>
</reference>
<dbReference type="AlphaFoldDB" id="A0A5J4VKL9"/>
<dbReference type="Proteomes" id="UP000324800">
    <property type="component" value="Unassembled WGS sequence"/>
</dbReference>
<evidence type="ECO:0000313" key="1">
    <source>
        <dbReference type="EMBL" id="KAA6382753.1"/>
    </source>
</evidence>
<name>A0A5J4VKL9_9EUKA</name>
<sequence length="102" mass="11247">MPSPVINQRQATERAIRMGKGNTIARILLATAAANGDIALLAQPTLSESWDIAFNDKLRQIGEQREIDKEERSILGMTDEEEVDDGGIFSFIVISNQGEMDL</sequence>
<gene>
    <name evidence="1" type="ORF">EZS28_021721</name>
</gene>
<proteinExistence type="predicted"/>
<organism evidence="1 2">
    <name type="scientific">Streblomastix strix</name>
    <dbReference type="NCBI Taxonomy" id="222440"/>
    <lineage>
        <taxon>Eukaryota</taxon>
        <taxon>Metamonada</taxon>
        <taxon>Preaxostyla</taxon>
        <taxon>Oxymonadida</taxon>
        <taxon>Streblomastigidae</taxon>
        <taxon>Streblomastix</taxon>
    </lineage>
</organism>
<evidence type="ECO:0000313" key="2">
    <source>
        <dbReference type="Proteomes" id="UP000324800"/>
    </source>
</evidence>
<protein>
    <submittedName>
        <fullName evidence="1">Uncharacterized protein</fullName>
    </submittedName>
</protein>
<dbReference type="EMBL" id="SNRW01006610">
    <property type="protein sequence ID" value="KAA6382753.1"/>
    <property type="molecule type" value="Genomic_DNA"/>
</dbReference>